<dbReference type="Proteomes" id="UP001488805">
    <property type="component" value="Unassembled WGS sequence"/>
</dbReference>
<proteinExistence type="predicted"/>
<evidence type="ECO:0000313" key="2">
    <source>
        <dbReference type="EMBL" id="KAK9536134.1"/>
    </source>
</evidence>
<sequence>MMGPVYPAGSPACLPRNTLKSSEFKFFFQEITQSSLSTPVKLHTDPGAARLPPPQYSSKLTGAPSPTKR</sequence>
<organism evidence="2 3">
    <name type="scientific">Zoarces viviparus</name>
    <name type="common">Viviparous eelpout</name>
    <name type="synonym">Blennius viviparus</name>
    <dbReference type="NCBI Taxonomy" id="48416"/>
    <lineage>
        <taxon>Eukaryota</taxon>
        <taxon>Metazoa</taxon>
        <taxon>Chordata</taxon>
        <taxon>Craniata</taxon>
        <taxon>Vertebrata</taxon>
        <taxon>Euteleostomi</taxon>
        <taxon>Actinopterygii</taxon>
        <taxon>Neopterygii</taxon>
        <taxon>Teleostei</taxon>
        <taxon>Neoteleostei</taxon>
        <taxon>Acanthomorphata</taxon>
        <taxon>Eupercaria</taxon>
        <taxon>Perciformes</taxon>
        <taxon>Cottioidei</taxon>
        <taxon>Zoarcales</taxon>
        <taxon>Zoarcidae</taxon>
        <taxon>Zoarcinae</taxon>
        <taxon>Zoarces</taxon>
    </lineage>
</organism>
<protein>
    <submittedName>
        <fullName evidence="2">Uncharacterized protein</fullName>
    </submittedName>
</protein>
<gene>
    <name evidence="2" type="ORF">VZT92_005943</name>
</gene>
<feature type="region of interest" description="Disordered" evidence="1">
    <location>
        <begin position="37"/>
        <end position="69"/>
    </location>
</feature>
<evidence type="ECO:0000256" key="1">
    <source>
        <dbReference type="SAM" id="MobiDB-lite"/>
    </source>
</evidence>
<name>A0AAW1FN83_ZOAVI</name>
<accession>A0AAW1FN83</accession>
<keyword evidence="3" id="KW-1185">Reference proteome</keyword>
<dbReference type="AlphaFoldDB" id="A0AAW1FN83"/>
<evidence type="ECO:0000313" key="3">
    <source>
        <dbReference type="Proteomes" id="UP001488805"/>
    </source>
</evidence>
<reference evidence="2 3" key="1">
    <citation type="journal article" date="2024" name="Genome Biol. Evol.">
        <title>Chromosome-level genome assembly of the viviparous eelpout Zoarces viviparus.</title>
        <authorList>
            <person name="Fuhrmann N."/>
            <person name="Brasseur M.V."/>
            <person name="Bakowski C.E."/>
            <person name="Podsiadlowski L."/>
            <person name="Prost S."/>
            <person name="Krehenwinkel H."/>
            <person name="Mayer C."/>
        </authorList>
    </citation>
    <scope>NUCLEOTIDE SEQUENCE [LARGE SCALE GENOMIC DNA]</scope>
    <source>
        <strain evidence="2">NO-MEL_2022_Ind0_liver</strain>
    </source>
</reference>
<comment type="caution">
    <text evidence="2">The sequence shown here is derived from an EMBL/GenBank/DDBJ whole genome shotgun (WGS) entry which is preliminary data.</text>
</comment>
<dbReference type="EMBL" id="JBCEZU010000045">
    <property type="protein sequence ID" value="KAK9536134.1"/>
    <property type="molecule type" value="Genomic_DNA"/>
</dbReference>